<dbReference type="SMART" id="SM00283">
    <property type="entry name" value="MA"/>
    <property type="match status" value="1"/>
</dbReference>
<dbReference type="PROSITE" id="PS50111">
    <property type="entry name" value="CHEMOTAXIS_TRANSDUC_2"/>
    <property type="match status" value="1"/>
</dbReference>
<dbReference type="PROSITE" id="PS50885">
    <property type="entry name" value="HAMP"/>
    <property type="match status" value="3"/>
</dbReference>
<comment type="similarity">
    <text evidence="3">Belongs to the methyl-accepting chemotaxis (MCP) protein family.</text>
</comment>
<dbReference type="InterPro" id="IPR029151">
    <property type="entry name" value="Sensor-like_sf"/>
</dbReference>
<keyword evidence="1" id="KW-0488">Methylation</keyword>
<dbReference type="InterPro" id="IPR003660">
    <property type="entry name" value="HAMP_dom"/>
</dbReference>
<evidence type="ECO:0000256" key="6">
    <source>
        <dbReference type="SAM" id="Phobius"/>
    </source>
</evidence>
<feature type="domain" description="HAMP" evidence="8">
    <location>
        <begin position="519"/>
        <end position="563"/>
    </location>
</feature>
<evidence type="ECO:0000259" key="8">
    <source>
        <dbReference type="PROSITE" id="PS50885"/>
    </source>
</evidence>
<name>A0ABS3Q5G5_9GAMM</name>
<keyword evidence="5" id="KW-0175">Coiled coil</keyword>
<dbReference type="SUPFAM" id="SSF103190">
    <property type="entry name" value="Sensory domain-like"/>
    <property type="match status" value="1"/>
</dbReference>
<dbReference type="Proteomes" id="UP000664835">
    <property type="component" value="Unassembled WGS sequence"/>
</dbReference>
<keyword evidence="6" id="KW-1133">Transmembrane helix</keyword>
<dbReference type="RefSeq" id="WP_208149252.1">
    <property type="nucleotide sequence ID" value="NZ_JAGETV010000010.1"/>
</dbReference>
<evidence type="ECO:0000256" key="4">
    <source>
        <dbReference type="PROSITE-ProRule" id="PRU00284"/>
    </source>
</evidence>
<dbReference type="InterPro" id="IPR051310">
    <property type="entry name" value="MCP_chemotaxis"/>
</dbReference>
<feature type="domain" description="Methyl-accepting transducer" evidence="7">
    <location>
        <begin position="568"/>
        <end position="797"/>
    </location>
</feature>
<dbReference type="SMART" id="SM00304">
    <property type="entry name" value="HAMP"/>
    <property type="match status" value="3"/>
</dbReference>
<evidence type="ECO:0000313" key="9">
    <source>
        <dbReference type="EMBL" id="MBO1927338.1"/>
    </source>
</evidence>
<dbReference type="Pfam" id="PF18947">
    <property type="entry name" value="HAMP_2"/>
    <property type="match status" value="2"/>
</dbReference>
<evidence type="ECO:0000259" key="7">
    <source>
        <dbReference type="PROSITE" id="PS50111"/>
    </source>
</evidence>
<reference evidence="9 10" key="1">
    <citation type="submission" date="2021-03" db="EMBL/GenBank/DDBJ databases">
        <title>Thiomicrorhabdus sp.nov.,novel sulfur-oxidizing bacteria isolated from coastal sediment.</title>
        <authorList>
            <person name="Liu X."/>
        </authorList>
    </citation>
    <scope>NUCLEOTIDE SEQUENCE [LARGE SCALE GENOMIC DNA]</scope>
    <source>
        <strain evidence="9 10">6S2-11</strain>
    </source>
</reference>
<sequence>MQTQSLKFKIISVSVAITALVVTLLGATMYFTEIKPLQGEVSKNLQNEMLTFIDGQMDLKVQGAIIGSAMLTLDDKVKDAVRRGNTDEIYPLLKTMKADYAAKTNFRGVFTEIIDAQGQSLLRSWKLDQKGGNRLNDPLIKSVFDSKKAQGSLIFGERGVSIVSATPIMDGKTFLGAATVVMGVGSISRDFADQYQAVDGKWIMLVDKEYVAQKLGSTKAVDSLKPITDRYVIANNKWFADDVVAQTKALFHEVNGDHSEVYLKQGKVVVDLPAYDETGIVFGRQIFIQDESVYSAPLQHAMNNAWMTLIMVALGILILATIIIGLIIRLVINPLQELNKTITEVDQSGNFALRSKITSDDEVGETAKAINRHLDKVNQAIKQANSVVGALAKGQLEQRIEGNFTGSLMTLKQGINVSIDNVQTMMNGLQKTLQNLNDGNFSEQSSNVKAEGAFGEMMQQSQQAMQNLSQIISEINQVMNKVSHGDFQNRVHINATGELNDLKQEINQTVEVLAKVIDEITGVMQAQSNGDLTRSITVACDGELAQLKEAINNNAKHLNQTINQVISASNTVSHVASEVSRGSMSLSDSVQQQAASMEETSATMTEMNSAIEANANNAVNVDKLEHELQKNSVNAGQVMKQTINAMGEIQESSKRIEEIVTLIDSIAFQTNLLALNAAVEAARAGEHGRGFAVVAGEVRALAQKSADAAREINQLIGDSISVINRGTELASESEAVLTQMNTSIDNVTQMIGDIANSSSEQSRGVNEVNQALHLIDEVTQNNAALVEETSAAAQSMQDQADELEKQMQFFKTKS</sequence>
<feature type="transmembrane region" description="Helical" evidence="6">
    <location>
        <begin position="305"/>
        <end position="332"/>
    </location>
</feature>
<keyword evidence="6" id="KW-0472">Membrane</keyword>
<dbReference type="Gene3D" id="1.10.287.950">
    <property type="entry name" value="Methyl-accepting chemotaxis protein"/>
    <property type="match status" value="1"/>
</dbReference>
<accession>A0ABS3Q5G5</accession>
<dbReference type="PANTHER" id="PTHR43531">
    <property type="entry name" value="PROTEIN ICFG"/>
    <property type="match status" value="1"/>
</dbReference>
<evidence type="ECO:0000256" key="2">
    <source>
        <dbReference type="ARBA" id="ARBA00023224"/>
    </source>
</evidence>
<organism evidence="9 10">
    <name type="scientific">Thiomicrorhabdus marina</name>
    <dbReference type="NCBI Taxonomy" id="2818442"/>
    <lineage>
        <taxon>Bacteria</taxon>
        <taxon>Pseudomonadati</taxon>
        <taxon>Pseudomonadota</taxon>
        <taxon>Gammaproteobacteria</taxon>
        <taxon>Thiotrichales</taxon>
        <taxon>Piscirickettsiaceae</taxon>
        <taxon>Thiomicrorhabdus</taxon>
    </lineage>
</organism>
<dbReference type="CDD" id="cd06225">
    <property type="entry name" value="HAMP"/>
    <property type="match status" value="2"/>
</dbReference>
<evidence type="ECO:0000256" key="5">
    <source>
        <dbReference type="SAM" id="Coils"/>
    </source>
</evidence>
<dbReference type="CDD" id="cd11386">
    <property type="entry name" value="MCP_signal"/>
    <property type="match status" value="1"/>
</dbReference>
<keyword evidence="10" id="KW-1185">Reference proteome</keyword>
<dbReference type="InterPro" id="IPR004090">
    <property type="entry name" value="Chemotax_Me-accpt_rcpt"/>
</dbReference>
<gene>
    <name evidence="9" type="ORF">J3998_07075</name>
</gene>
<comment type="caution">
    <text evidence="9">The sequence shown here is derived from an EMBL/GenBank/DDBJ whole genome shotgun (WGS) entry which is preliminary data.</text>
</comment>
<dbReference type="SUPFAM" id="SSF58104">
    <property type="entry name" value="Methyl-accepting chemotaxis protein (MCP) signaling domain"/>
    <property type="match status" value="2"/>
</dbReference>
<dbReference type="Gene3D" id="1.20.120.1530">
    <property type="match status" value="1"/>
</dbReference>
<feature type="domain" description="HAMP" evidence="8">
    <location>
        <begin position="466"/>
        <end position="518"/>
    </location>
</feature>
<feature type="transmembrane region" description="Helical" evidence="6">
    <location>
        <begin position="12"/>
        <end position="31"/>
    </location>
</feature>
<keyword evidence="6" id="KW-0812">Transmembrane</keyword>
<evidence type="ECO:0000256" key="3">
    <source>
        <dbReference type="ARBA" id="ARBA00029447"/>
    </source>
</evidence>
<dbReference type="PRINTS" id="PR00260">
    <property type="entry name" value="CHEMTRNSDUCR"/>
</dbReference>
<feature type="coiled-coil region" evidence="5">
    <location>
        <begin position="786"/>
        <end position="813"/>
    </location>
</feature>
<feature type="coiled-coil region" evidence="5">
    <location>
        <begin position="419"/>
        <end position="519"/>
    </location>
</feature>
<protein>
    <submittedName>
        <fullName evidence="9">HAMP domain-containing protein</fullName>
    </submittedName>
</protein>
<dbReference type="Pfam" id="PF00015">
    <property type="entry name" value="MCPsignal"/>
    <property type="match status" value="1"/>
</dbReference>
<keyword evidence="2 4" id="KW-0807">Transducer</keyword>
<evidence type="ECO:0000256" key="1">
    <source>
        <dbReference type="ARBA" id="ARBA00022481"/>
    </source>
</evidence>
<dbReference type="InterPro" id="IPR004089">
    <property type="entry name" value="MCPsignal_dom"/>
</dbReference>
<dbReference type="EMBL" id="JAGETV010000010">
    <property type="protein sequence ID" value="MBO1927338.1"/>
    <property type="molecule type" value="Genomic_DNA"/>
</dbReference>
<feature type="domain" description="HAMP" evidence="8">
    <location>
        <begin position="329"/>
        <end position="382"/>
    </location>
</feature>
<proteinExistence type="inferred from homology"/>
<evidence type="ECO:0000313" key="10">
    <source>
        <dbReference type="Proteomes" id="UP000664835"/>
    </source>
</evidence>
<dbReference type="Gene3D" id="1.10.8.500">
    <property type="entry name" value="HAMP domain in histidine kinase"/>
    <property type="match status" value="1"/>
</dbReference>
<dbReference type="PANTHER" id="PTHR43531:SF14">
    <property type="entry name" value="METHYL-ACCEPTING CHEMOTAXIS PROTEIN I-RELATED"/>
    <property type="match status" value="1"/>
</dbReference>